<dbReference type="InterPro" id="IPR000873">
    <property type="entry name" value="AMP-dep_synth/lig_dom"/>
</dbReference>
<evidence type="ECO:0000313" key="3">
    <source>
        <dbReference type="EMBL" id="MFF0499922.1"/>
    </source>
</evidence>
<name>A0ABW6P9V2_9NOCA</name>
<dbReference type="Gene3D" id="3.40.50.12780">
    <property type="entry name" value="N-terminal domain of ligase-like"/>
    <property type="match status" value="1"/>
</dbReference>
<protein>
    <submittedName>
        <fullName evidence="3">Class I adenylate-forming enzyme family protein</fullName>
    </submittedName>
</protein>
<dbReference type="RefSeq" id="WP_387398815.1">
    <property type="nucleotide sequence ID" value="NZ_JBIAMT010000005.1"/>
</dbReference>
<dbReference type="SUPFAM" id="SSF56801">
    <property type="entry name" value="Acetyl-CoA synthetase-like"/>
    <property type="match status" value="1"/>
</dbReference>
<keyword evidence="4" id="KW-1185">Reference proteome</keyword>
<feature type="domain" description="AMP-dependent synthetase/ligase" evidence="1">
    <location>
        <begin position="23"/>
        <end position="352"/>
    </location>
</feature>
<organism evidence="3 4">
    <name type="scientific">Nocardia aobensis</name>
    <dbReference type="NCBI Taxonomy" id="257277"/>
    <lineage>
        <taxon>Bacteria</taxon>
        <taxon>Bacillati</taxon>
        <taxon>Actinomycetota</taxon>
        <taxon>Actinomycetes</taxon>
        <taxon>Mycobacteriales</taxon>
        <taxon>Nocardiaceae</taxon>
        <taxon>Nocardia</taxon>
    </lineage>
</organism>
<dbReference type="CDD" id="cd04433">
    <property type="entry name" value="AFD_class_I"/>
    <property type="match status" value="1"/>
</dbReference>
<dbReference type="PANTHER" id="PTHR43201:SF32">
    <property type="entry name" value="2-SUCCINYLBENZOATE--COA LIGASE, CHLOROPLASTIC_PEROXISOMAL"/>
    <property type="match status" value="1"/>
</dbReference>
<dbReference type="EMBL" id="JBIAMT010000005">
    <property type="protein sequence ID" value="MFF0499922.1"/>
    <property type="molecule type" value="Genomic_DNA"/>
</dbReference>
<dbReference type="InterPro" id="IPR020845">
    <property type="entry name" value="AMP-binding_CS"/>
</dbReference>
<dbReference type="InterPro" id="IPR042099">
    <property type="entry name" value="ANL_N_sf"/>
</dbReference>
<feature type="domain" description="AMP-binding enzyme C-terminal" evidence="2">
    <location>
        <begin position="394"/>
        <end position="470"/>
    </location>
</feature>
<accession>A0ABW6P9V2</accession>
<gene>
    <name evidence="3" type="ORF">ACFYU5_26215</name>
</gene>
<dbReference type="Proteomes" id="UP001601442">
    <property type="component" value="Unassembled WGS sequence"/>
</dbReference>
<evidence type="ECO:0000259" key="2">
    <source>
        <dbReference type="Pfam" id="PF13193"/>
    </source>
</evidence>
<sequence>MEDLAAATTWSAQVESACRLGGPALVGPEGRWSGPELLAVASGAAEWLTTLGVAPGTAVPFLSADTDVSVVALTIAGAAIGNPLAPLSSRHTIRELVPAVAGLNSPVLLTGPASADLAGEIAARTGGDAVVVPEPTSSATALLRPPADAIAMYLHTSGTTGAPKPVAMRQDRAAARARVNSTLLDLGPGRVYTTASPWHHIAGAGNVVVALAAGAEVIAAPRFSVQSWCEMLNLHPTHALLVPSMIEMLLDAGAIEPGSLRVLQYGGSPIRTDTLRRLLEVLPDVELFNFFGQTEGSPITCLRPRDHRLARAGHDHLLDSVGQAVPGVELRIAEPDEHGVGEVWARAGHLMRVDAAGWLRTGDLGRLDEDGYLYLSGRKGDKIIRGGENIYPQEIEDALMSHPGIIEAGVVGLPDRRLGQIAGAFLVARDPSCPPQIEELERFLRDRVAGFKVPTSWRFVATLPKTPSGKVQRTRLLDL</sequence>
<reference evidence="3 4" key="1">
    <citation type="submission" date="2024-10" db="EMBL/GenBank/DDBJ databases">
        <title>The Natural Products Discovery Center: Release of the First 8490 Sequenced Strains for Exploring Actinobacteria Biosynthetic Diversity.</title>
        <authorList>
            <person name="Kalkreuter E."/>
            <person name="Kautsar S.A."/>
            <person name="Yang D."/>
            <person name="Bader C.D."/>
            <person name="Teijaro C.N."/>
            <person name="Fluegel L."/>
            <person name="Davis C.M."/>
            <person name="Simpson J.R."/>
            <person name="Lauterbach L."/>
            <person name="Steele A.D."/>
            <person name="Gui C."/>
            <person name="Meng S."/>
            <person name="Li G."/>
            <person name="Viehrig K."/>
            <person name="Ye F."/>
            <person name="Su P."/>
            <person name="Kiefer A.F."/>
            <person name="Nichols A."/>
            <person name="Cepeda A.J."/>
            <person name="Yan W."/>
            <person name="Fan B."/>
            <person name="Jiang Y."/>
            <person name="Adhikari A."/>
            <person name="Zheng C.-J."/>
            <person name="Schuster L."/>
            <person name="Cowan T.M."/>
            <person name="Smanski M.J."/>
            <person name="Chevrette M.G."/>
            <person name="De Carvalho L.P.S."/>
            <person name="Shen B."/>
        </authorList>
    </citation>
    <scope>NUCLEOTIDE SEQUENCE [LARGE SCALE GENOMIC DNA]</scope>
    <source>
        <strain evidence="3 4">NPDC004119</strain>
    </source>
</reference>
<comment type="caution">
    <text evidence="3">The sequence shown here is derived from an EMBL/GenBank/DDBJ whole genome shotgun (WGS) entry which is preliminary data.</text>
</comment>
<dbReference type="PANTHER" id="PTHR43201">
    <property type="entry name" value="ACYL-COA SYNTHETASE"/>
    <property type="match status" value="1"/>
</dbReference>
<dbReference type="InterPro" id="IPR025110">
    <property type="entry name" value="AMP-bd_C"/>
</dbReference>
<dbReference type="PROSITE" id="PS00455">
    <property type="entry name" value="AMP_BINDING"/>
    <property type="match status" value="1"/>
</dbReference>
<proteinExistence type="predicted"/>
<dbReference type="InterPro" id="IPR045851">
    <property type="entry name" value="AMP-bd_C_sf"/>
</dbReference>
<evidence type="ECO:0000259" key="1">
    <source>
        <dbReference type="Pfam" id="PF00501"/>
    </source>
</evidence>
<dbReference type="Pfam" id="PF13193">
    <property type="entry name" value="AMP-binding_C"/>
    <property type="match status" value="1"/>
</dbReference>
<dbReference type="Gene3D" id="3.30.300.30">
    <property type="match status" value="1"/>
</dbReference>
<dbReference type="Pfam" id="PF00501">
    <property type="entry name" value="AMP-binding"/>
    <property type="match status" value="1"/>
</dbReference>
<evidence type="ECO:0000313" key="4">
    <source>
        <dbReference type="Proteomes" id="UP001601442"/>
    </source>
</evidence>